<feature type="compositionally biased region" description="Basic residues" evidence="1">
    <location>
        <begin position="24"/>
        <end position="50"/>
    </location>
</feature>
<evidence type="ECO:0000313" key="2">
    <source>
        <dbReference type="EMBL" id="OLQ04234.1"/>
    </source>
</evidence>
<dbReference type="AlphaFoldDB" id="A0A1Q9E9X0"/>
<dbReference type="EMBL" id="LSRX01000215">
    <property type="protein sequence ID" value="OLQ04234.1"/>
    <property type="molecule type" value="Genomic_DNA"/>
</dbReference>
<dbReference type="OrthoDB" id="431502at2759"/>
<evidence type="ECO:0000256" key="1">
    <source>
        <dbReference type="SAM" id="MobiDB-lite"/>
    </source>
</evidence>
<evidence type="ECO:0000313" key="3">
    <source>
        <dbReference type="Proteomes" id="UP000186817"/>
    </source>
</evidence>
<feature type="region of interest" description="Disordered" evidence="1">
    <location>
        <begin position="1"/>
        <end position="65"/>
    </location>
</feature>
<reference evidence="2 3" key="1">
    <citation type="submission" date="2016-02" db="EMBL/GenBank/DDBJ databases">
        <title>Genome analysis of coral dinoflagellate symbionts highlights evolutionary adaptations to a symbiotic lifestyle.</title>
        <authorList>
            <person name="Aranda M."/>
            <person name="Li Y."/>
            <person name="Liew Y.J."/>
            <person name="Baumgarten S."/>
            <person name="Simakov O."/>
            <person name="Wilson M."/>
            <person name="Piel J."/>
            <person name="Ashoor H."/>
            <person name="Bougouffa S."/>
            <person name="Bajic V.B."/>
            <person name="Ryu T."/>
            <person name="Ravasi T."/>
            <person name="Bayer T."/>
            <person name="Micklem G."/>
            <person name="Kim H."/>
            <person name="Bhak J."/>
            <person name="Lajeunesse T.C."/>
            <person name="Voolstra C.R."/>
        </authorList>
    </citation>
    <scope>NUCLEOTIDE SEQUENCE [LARGE SCALE GENOMIC DNA]</scope>
    <source>
        <strain evidence="2 3">CCMP2467</strain>
    </source>
</reference>
<dbReference type="Proteomes" id="UP000186817">
    <property type="component" value="Unassembled WGS sequence"/>
</dbReference>
<keyword evidence="3" id="KW-1185">Reference proteome</keyword>
<name>A0A1Q9E9X0_SYMMI</name>
<proteinExistence type="predicted"/>
<organism evidence="2 3">
    <name type="scientific">Symbiodinium microadriaticum</name>
    <name type="common">Dinoflagellate</name>
    <name type="synonym">Zooxanthella microadriatica</name>
    <dbReference type="NCBI Taxonomy" id="2951"/>
    <lineage>
        <taxon>Eukaryota</taxon>
        <taxon>Sar</taxon>
        <taxon>Alveolata</taxon>
        <taxon>Dinophyceae</taxon>
        <taxon>Suessiales</taxon>
        <taxon>Symbiodiniaceae</taxon>
        <taxon>Symbiodinium</taxon>
    </lineage>
</organism>
<feature type="compositionally biased region" description="Basic and acidic residues" evidence="1">
    <location>
        <begin position="51"/>
        <end position="65"/>
    </location>
</feature>
<sequence length="225" mass="25400">MRPVGAQSLKKMKEEKAEKAPAPPKRKRASFRRGKLRKGKARKGKARKSKARESKAGEKLGDDEKAGDGKVTMYASYNLLELNIPDEARPVTLGKGSHSYTLKNADCTASIEAIFKLVAMVMQIEDLPWAGRHAIAHDVSYNEHTMNILGSMDRKILEKLPDFRFGAALSSLRTQNDRDIKRQAWEDLAHALQQPLRLPGDCKISRKWVKKGGLQRVFAFLRRQH</sequence>
<gene>
    <name evidence="2" type="ORF">AK812_SmicGene12702</name>
</gene>
<accession>A0A1Q9E9X0</accession>
<comment type="caution">
    <text evidence="2">The sequence shown here is derived from an EMBL/GenBank/DDBJ whole genome shotgun (WGS) entry which is preliminary data.</text>
</comment>
<protein>
    <submittedName>
        <fullName evidence="2">Uncharacterized protein</fullName>
    </submittedName>
</protein>